<evidence type="ECO:0000313" key="3">
    <source>
        <dbReference type="Proteomes" id="UP000188354"/>
    </source>
</evidence>
<keyword evidence="3" id="KW-1185">Reference proteome</keyword>
<dbReference type="Gene3D" id="1.20.120.20">
    <property type="entry name" value="Apolipoprotein"/>
    <property type="match status" value="1"/>
</dbReference>
<sequence>MKMTNTKVLLLVLCLAICVEMGHPWGEDIVEDAKNVASDAKEKTESFADWAYGKISNGFGGNDDQKPITENAKFQTEETASKVTDSVKSTASEATNYATKAAEDAKDKATDAYDQAKDKVGDAYKSTKETVTKGSI</sequence>
<accession>A0A4P1QS23</accession>
<dbReference type="Gramene" id="OIV93591">
    <property type="protein sequence ID" value="OIV93591"/>
    <property type="gene ID" value="TanjilG_04823"/>
</dbReference>
<dbReference type="Proteomes" id="UP000188354">
    <property type="component" value="Chromosome LG18"/>
</dbReference>
<organism evidence="2 3">
    <name type="scientific">Lupinus angustifolius</name>
    <name type="common">Narrow-leaved blue lupine</name>
    <dbReference type="NCBI Taxonomy" id="3871"/>
    <lineage>
        <taxon>Eukaryota</taxon>
        <taxon>Viridiplantae</taxon>
        <taxon>Streptophyta</taxon>
        <taxon>Embryophyta</taxon>
        <taxon>Tracheophyta</taxon>
        <taxon>Spermatophyta</taxon>
        <taxon>Magnoliopsida</taxon>
        <taxon>eudicotyledons</taxon>
        <taxon>Gunneridae</taxon>
        <taxon>Pentapetalae</taxon>
        <taxon>rosids</taxon>
        <taxon>fabids</taxon>
        <taxon>Fabales</taxon>
        <taxon>Fabaceae</taxon>
        <taxon>Papilionoideae</taxon>
        <taxon>50 kb inversion clade</taxon>
        <taxon>genistoids sensu lato</taxon>
        <taxon>core genistoids</taxon>
        <taxon>Genisteae</taxon>
        <taxon>Lupinus</taxon>
    </lineage>
</organism>
<dbReference type="AlphaFoldDB" id="A0A4P1QS23"/>
<dbReference type="OrthoDB" id="20872at2759"/>
<protein>
    <submittedName>
        <fullName evidence="2">Uncharacterized protein</fullName>
    </submittedName>
</protein>
<keyword evidence="1" id="KW-0732">Signal</keyword>
<evidence type="ECO:0000313" key="2">
    <source>
        <dbReference type="EMBL" id="OIV93591.1"/>
    </source>
</evidence>
<feature type="signal peptide" evidence="1">
    <location>
        <begin position="1"/>
        <end position="24"/>
    </location>
</feature>
<evidence type="ECO:0000256" key="1">
    <source>
        <dbReference type="SAM" id="SignalP"/>
    </source>
</evidence>
<reference evidence="2 3" key="1">
    <citation type="journal article" date="2017" name="Plant Biotechnol. J.">
        <title>A comprehensive draft genome sequence for lupin (Lupinus angustifolius), an emerging health food: insights into plant-microbe interactions and legume evolution.</title>
        <authorList>
            <person name="Hane J.K."/>
            <person name="Ming Y."/>
            <person name="Kamphuis L.G."/>
            <person name="Nelson M.N."/>
            <person name="Garg G."/>
            <person name="Atkins C.A."/>
            <person name="Bayer P.E."/>
            <person name="Bravo A."/>
            <person name="Bringans S."/>
            <person name="Cannon S."/>
            <person name="Edwards D."/>
            <person name="Foley R."/>
            <person name="Gao L.L."/>
            <person name="Harrison M.J."/>
            <person name="Huang W."/>
            <person name="Hurgobin B."/>
            <person name="Li S."/>
            <person name="Liu C.W."/>
            <person name="McGrath A."/>
            <person name="Morahan G."/>
            <person name="Murray J."/>
            <person name="Weller J."/>
            <person name="Jian J."/>
            <person name="Singh K.B."/>
        </authorList>
    </citation>
    <scope>NUCLEOTIDE SEQUENCE [LARGE SCALE GENOMIC DNA]</scope>
    <source>
        <strain evidence="3">cv. Tanjil</strain>
        <tissue evidence="2">Whole plant</tissue>
    </source>
</reference>
<gene>
    <name evidence="2" type="ORF">TanjilG_04823</name>
</gene>
<proteinExistence type="predicted"/>
<dbReference type="KEGG" id="lang:109332819"/>
<name>A0A4P1QS23_LUPAN</name>
<dbReference type="EMBL" id="CM007378">
    <property type="protein sequence ID" value="OIV93591.1"/>
    <property type="molecule type" value="Genomic_DNA"/>
</dbReference>
<feature type="chain" id="PRO_5020023926" evidence="1">
    <location>
        <begin position="25"/>
        <end position="136"/>
    </location>
</feature>